<dbReference type="AlphaFoldDB" id="A0A9F7TMM2"/>
<sequence length="353" mass="40359">MRKTCFMDVSQHGHLYKHDWPMLCHKRNKTLYRKNNQLCKISNRSRVIGWISGGIGKVVPQPETKYTEMREKPDEEVTEVYDIEELPDTEPLPNVPVVEMVSEDEVCEVRHSSEVRQFRPGVVQWIKTGFQNALPYHMPRPPDHPETGSQRSSRCSDKVFSPPPESITSLTEVDTKVNMMGWIVQGLGLTLPQPVIRSKEDYGGVGETVTQQAVHSRPTSKDLVLEEVNSEDDQDQDQENRSEHPSKPKQAEPVVQLDPEAMSSSASTSCLKQEDAETQTRQWTPFIESIKREAEDKAMATMEEWMCQERLEMVRMAEEVARHAAEVTVRELARTRVTVHTPILEVEEEAEPE</sequence>
<reference evidence="2" key="1">
    <citation type="journal article" date="2016" name="Nat. Commun.">
        <title>The channel catfish genome sequence provides insights into the evolution of scale formation in teleosts.</title>
        <authorList>
            <person name="Liu Z."/>
            <person name="Liu S."/>
            <person name="Yao J."/>
            <person name="Bao L."/>
            <person name="Zhang J."/>
            <person name="Li Y."/>
            <person name="Jiang C."/>
            <person name="Sun L."/>
            <person name="Wang R."/>
            <person name="Zhang Y."/>
            <person name="Zhou T."/>
            <person name="Zeng Q."/>
            <person name="Fu Q."/>
            <person name="Gao S."/>
            <person name="Li N."/>
            <person name="Koren S."/>
            <person name="Jiang Y."/>
            <person name="Zimin A."/>
            <person name="Xu P."/>
            <person name="Phillippy A.M."/>
            <person name="Geng X."/>
            <person name="Song L."/>
            <person name="Sun F."/>
            <person name="Li C."/>
            <person name="Wang X."/>
            <person name="Chen A."/>
            <person name="Jin Y."/>
            <person name="Yuan Z."/>
            <person name="Yang Y."/>
            <person name="Tan S."/>
            <person name="Peatman E."/>
            <person name="Lu J."/>
            <person name="Qin Z."/>
            <person name="Dunham R."/>
            <person name="Li Z."/>
            <person name="Sonstegard T."/>
            <person name="Feng J."/>
            <person name="Danzmann R.G."/>
            <person name="Schroeder S."/>
            <person name="Scheffler B."/>
            <person name="Duke M.V."/>
            <person name="Ballard L."/>
            <person name="Kucuktas H."/>
            <person name="Kaltenboeck L."/>
            <person name="Liu H."/>
            <person name="Armbruster J."/>
            <person name="Xie Y."/>
            <person name="Kirby M.L."/>
            <person name="Tian Y."/>
            <person name="Flanagan M.E."/>
            <person name="Mu W."/>
            <person name="Waldbieser G.C."/>
        </authorList>
    </citation>
    <scope>NUCLEOTIDE SEQUENCE [LARGE SCALE GENOMIC DNA]</scope>
    <source>
        <strain evidence="2">SDA103</strain>
    </source>
</reference>
<name>A0A9F7TMM2_ICTPU</name>
<dbReference type="RefSeq" id="XP_053538351.1">
    <property type="nucleotide sequence ID" value="XM_053682376.1"/>
</dbReference>
<dbReference type="KEGG" id="ipu:108268538"/>
<organism evidence="2 3">
    <name type="scientific">Ictalurus punctatus</name>
    <name type="common">Channel catfish</name>
    <name type="synonym">Silurus punctatus</name>
    <dbReference type="NCBI Taxonomy" id="7998"/>
    <lineage>
        <taxon>Eukaryota</taxon>
        <taxon>Metazoa</taxon>
        <taxon>Chordata</taxon>
        <taxon>Craniata</taxon>
        <taxon>Vertebrata</taxon>
        <taxon>Euteleostomi</taxon>
        <taxon>Actinopterygii</taxon>
        <taxon>Neopterygii</taxon>
        <taxon>Teleostei</taxon>
        <taxon>Ostariophysi</taxon>
        <taxon>Siluriformes</taxon>
        <taxon>Ictaluridae</taxon>
        <taxon>Ictalurus</taxon>
    </lineage>
</organism>
<feature type="region of interest" description="Disordered" evidence="1">
    <location>
        <begin position="135"/>
        <end position="168"/>
    </location>
</feature>
<feature type="compositionally biased region" description="Acidic residues" evidence="1">
    <location>
        <begin position="228"/>
        <end position="237"/>
    </location>
</feature>
<dbReference type="GeneID" id="108268538"/>
<evidence type="ECO:0000256" key="1">
    <source>
        <dbReference type="SAM" id="MobiDB-lite"/>
    </source>
</evidence>
<evidence type="ECO:0000313" key="3">
    <source>
        <dbReference type="RefSeq" id="XP_053538351.1"/>
    </source>
</evidence>
<feature type="region of interest" description="Disordered" evidence="1">
    <location>
        <begin position="227"/>
        <end position="280"/>
    </location>
</feature>
<dbReference type="OrthoDB" id="421226at2759"/>
<reference evidence="3" key="2">
    <citation type="submission" date="2025-08" db="UniProtKB">
        <authorList>
            <consortium name="RefSeq"/>
        </authorList>
    </citation>
    <scope>IDENTIFICATION</scope>
    <source>
        <tissue evidence="3">Blood</tissue>
    </source>
</reference>
<feature type="compositionally biased region" description="Basic and acidic residues" evidence="1">
    <location>
        <begin position="238"/>
        <end position="250"/>
    </location>
</feature>
<evidence type="ECO:0000313" key="2">
    <source>
        <dbReference type="Proteomes" id="UP000221080"/>
    </source>
</evidence>
<feature type="compositionally biased region" description="Polar residues" evidence="1">
    <location>
        <begin position="262"/>
        <end position="271"/>
    </location>
</feature>
<keyword evidence="2" id="KW-1185">Reference proteome</keyword>
<accession>A0A9F7TMM2</accession>
<protein>
    <submittedName>
        <fullName evidence="3">Cyclic nucleotide-gated cation channel beta-1</fullName>
    </submittedName>
</protein>
<proteinExistence type="predicted"/>
<gene>
    <name evidence="3" type="primary">LOC108268538</name>
</gene>
<dbReference type="Proteomes" id="UP000221080">
    <property type="component" value="Chromosome 8"/>
</dbReference>